<feature type="domain" description="WSC" evidence="9">
    <location>
        <begin position="1034"/>
        <end position="1126"/>
    </location>
</feature>
<dbReference type="PANTHER" id="PTHR24269:SF24">
    <property type="entry name" value="WSC DOMAIN-CONTAINING PROTEIN"/>
    <property type="match status" value="1"/>
</dbReference>
<feature type="compositionally biased region" description="Low complexity" evidence="7">
    <location>
        <begin position="1127"/>
        <end position="1190"/>
    </location>
</feature>
<dbReference type="KEGG" id="amus:LMH87_000370"/>
<evidence type="ECO:0000256" key="4">
    <source>
        <dbReference type="ARBA" id="ARBA00022989"/>
    </source>
</evidence>
<gene>
    <name evidence="10" type="ORF">LMH87_000370</name>
</gene>
<evidence type="ECO:0000313" key="11">
    <source>
        <dbReference type="Proteomes" id="UP001144673"/>
    </source>
</evidence>
<evidence type="ECO:0000256" key="5">
    <source>
        <dbReference type="ARBA" id="ARBA00023136"/>
    </source>
</evidence>
<feature type="compositionally biased region" description="Low complexity" evidence="7">
    <location>
        <begin position="1295"/>
        <end position="1328"/>
    </location>
</feature>
<evidence type="ECO:0000256" key="2">
    <source>
        <dbReference type="ARBA" id="ARBA00022692"/>
    </source>
</evidence>
<evidence type="ECO:0000256" key="8">
    <source>
        <dbReference type="SAM" id="SignalP"/>
    </source>
</evidence>
<sequence>MKAFGAWLLAGAAGLAGLARGLADTDTITWGGDNSRAGYQTNHNMDPSVVGSNQFGQIFKVLLPGNYGGAPEQIFSQPLVYTPSSGTTQYVYWATTQNNLYKMNAKTGEIVAKRNLHIPFLTADLDGCVDINPNIGITATGVIDPSTETLYLTAKTYLDQTVLNTAQGRPAGRYYVHAIDVNDLSERPNFPVNLENIKATNNPDRIFTAGIHHQRPGLLHVGDYVYAGFASHCVQYDFSGWIIGWHKTTGKIVESWATEGANVPVTTKGGGVWMSGGGLASDDAGSVFFATGNGYASQLATIPVKGFEPPTSQEESAVHMTLQADGSLKIVDFFMPWEKQALDGADKDLGCSPLELLPPQFACGDIKRVGVITGKSGKTYWLNMDNLGGYRNGADNRDAVIQVYQNDNSVYAGAGVYPLEGGYIYINVIQHPSNIFKYSCVNGVLSFPKVATTAETNAYILGVSHGTTTSLNGQPGTGLFWVTDVQGLGLRIYNAVPQGGTMNMINSFSIPGVNKFTRPVFGDGLVYIGTNQGYVYAYGSPVNAPLNCTSPTDFGSADIKSNSTSKQVTCTAIIDLSVTGIELSDTTDFALAASTPVPFNVAKGTSFQVSAAFSPSKVGLLSADIIVNTTNSVGGYSINSHARLTGTGESTSPLLDVAPNTVTFDAVVTGDDPNGVQQQFLINNLGNSKLTIQSVMYSANNASGPSSTWSGTGDLVVGQFTVKNIPTTLDGHNTSSVTVIFDSSKSGTYSGFLKFVSDGGTKSISLAASAGPAAKAVLEFQTVDGQGWVKYVAGTPFDFGNVTENQARPLKFRITNGATSGGVKLSLTVSKPPFGVDGLIKAANQVDLAEGTSLAPGESGTAVLTCSAPKSQWNVAPTNGTAVWTVNTNDPTMGKQVIQFFCTAVSEQAPPLLSNGLGQYRYKGCFLENNPGRQLQTQLYGNDNNTNAMCIAACAAGKYLYCGTQYHRECWAGNYIPVKQVDDTNCNFDCSGDLNQICGGNGDGAATYISLFVDSNGKETGPPTAPGVNPGVDGYNSIGCYTEATAGRALPNGANIAKKTVKSCVDACATGNYVYAGLEYGGECWCGNSFAAGAVPAPISDCNMVCNDNGTEFCGAGSRLNVYQLNGSGTSSSSSSTPSATTSLTASTASSTNGTVTTGVPTTATTATTTTPTTTTTTTSSSTPTPTGPARKAVVNQTWNLQGCWTEATNMRALSDKTYADDKMTLESCGTFCKGFTYFGVEYGRECYCGNKLNDGSIKAQQNDCSFICPGDGSEYCGAGNRLELYIKAPATSSSTTTTATSSSTPSPSATVSSASSSSTVSSSATPTDNKLPTDSSSSASSSTTPVTTSTTSSSTTATTSSTTTTSSTATTSSTTTTTPSSATTSSATTSSTTSTPSTSSATTSSTTTTPSATSSTSSTSSTSNTSSTSSTVVTSSSASSSTATSSATTSSATSTPSTTTTTSKTSSSTTTSAKPTSTSPVISEGNVNYTYYGCFSEPNKGRLLTTQIYNNATDQSIEKCLQKCDAAQAGYNFAGVEYGQECWCGTTLRLDGGQSATTPGKNVSGSDCSFLCPGNKTEYCGAGVRLSTYVLKSWLKKQSAASAPVKLKY</sequence>
<feature type="domain" description="WSC" evidence="9">
    <location>
        <begin position="1489"/>
        <end position="1593"/>
    </location>
</feature>
<evidence type="ECO:0000259" key="9">
    <source>
        <dbReference type="PROSITE" id="PS51212"/>
    </source>
</evidence>
<accession>A0A9W8UNR4</accession>
<feature type="domain" description="WSC" evidence="9">
    <location>
        <begin position="919"/>
        <end position="1015"/>
    </location>
</feature>
<protein>
    <recommendedName>
        <fullName evidence="9">WSC domain-containing protein</fullName>
    </recommendedName>
</protein>
<keyword evidence="2" id="KW-0812">Transmembrane</keyword>
<feature type="compositionally biased region" description="Low complexity" evidence="7">
    <location>
        <begin position="1336"/>
        <end position="1480"/>
    </location>
</feature>
<keyword evidence="3 8" id="KW-0732">Signal</keyword>
<feature type="chain" id="PRO_5040829998" description="WSC domain-containing protein" evidence="8">
    <location>
        <begin position="24"/>
        <end position="1610"/>
    </location>
</feature>
<dbReference type="GeneID" id="80887529"/>
<organism evidence="10 11">
    <name type="scientific">Akanthomyces muscarius</name>
    <name type="common">Entomopathogenic fungus</name>
    <name type="synonym">Lecanicillium muscarium</name>
    <dbReference type="NCBI Taxonomy" id="2231603"/>
    <lineage>
        <taxon>Eukaryota</taxon>
        <taxon>Fungi</taxon>
        <taxon>Dikarya</taxon>
        <taxon>Ascomycota</taxon>
        <taxon>Pezizomycotina</taxon>
        <taxon>Sordariomycetes</taxon>
        <taxon>Hypocreomycetidae</taxon>
        <taxon>Hypocreales</taxon>
        <taxon>Cordycipitaceae</taxon>
        <taxon>Akanthomyces</taxon>
    </lineage>
</organism>
<evidence type="ECO:0000256" key="1">
    <source>
        <dbReference type="ARBA" id="ARBA00004167"/>
    </source>
</evidence>
<keyword evidence="4" id="KW-1133">Transmembrane helix</keyword>
<feature type="signal peptide" evidence="8">
    <location>
        <begin position="1"/>
        <end position="23"/>
    </location>
</feature>
<keyword evidence="5" id="KW-0472">Membrane</keyword>
<evidence type="ECO:0000313" key="10">
    <source>
        <dbReference type="EMBL" id="KAJ4155106.1"/>
    </source>
</evidence>
<dbReference type="SUPFAM" id="SSF50998">
    <property type="entry name" value="Quinoprotein alcohol dehydrogenase-like"/>
    <property type="match status" value="1"/>
</dbReference>
<dbReference type="PROSITE" id="PS51212">
    <property type="entry name" value="WSC"/>
    <property type="match status" value="4"/>
</dbReference>
<dbReference type="EMBL" id="JAJHUN010000007">
    <property type="protein sequence ID" value="KAJ4155106.1"/>
    <property type="molecule type" value="Genomic_DNA"/>
</dbReference>
<dbReference type="SMART" id="SM00321">
    <property type="entry name" value="WSC"/>
    <property type="match status" value="4"/>
</dbReference>
<dbReference type="Pfam" id="PF01822">
    <property type="entry name" value="WSC"/>
    <property type="match status" value="4"/>
</dbReference>
<dbReference type="GO" id="GO:0005886">
    <property type="term" value="C:plasma membrane"/>
    <property type="evidence" value="ECO:0007669"/>
    <property type="project" value="TreeGrafter"/>
</dbReference>
<dbReference type="InterPro" id="IPR013783">
    <property type="entry name" value="Ig-like_fold"/>
</dbReference>
<name>A0A9W8UNR4_AKAMU</name>
<dbReference type="InterPro" id="IPR002889">
    <property type="entry name" value="WSC_carb-bd"/>
</dbReference>
<dbReference type="RefSeq" id="XP_056055230.1">
    <property type="nucleotide sequence ID" value="XM_056198264.1"/>
</dbReference>
<dbReference type="Proteomes" id="UP001144673">
    <property type="component" value="Chromosome 6"/>
</dbReference>
<feature type="domain" description="WSC" evidence="9">
    <location>
        <begin position="1198"/>
        <end position="1289"/>
    </location>
</feature>
<dbReference type="Gene3D" id="2.60.40.10">
    <property type="entry name" value="Immunoglobulins"/>
    <property type="match status" value="1"/>
</dbReference>
<feature type="region of interest" description="Disordered" evidence="7">
    <location>
        <begin position="1295"/>
        <end position="1483"/>
    </location>
</feature>
<feature type="region of interest" description="Disordered" evidence="7">
    <location>
        <begin position="1127"/>
        <end position="1191"/>
    </location>
</feature>
<dbReference type="InterPro" id="IPR051836">
    <property type="entry name" value="Kremen_rcpt"/>
</dbReference>
<evidence type="ECO:0000256" key="7">
    <source>
        <dbReference type="SAM" id="MobiDB-lite"/>
    </source>
</evidence>
<comment type="subcellular location">
    <subcellularLocation>
        <location evidence="1">Membrane</location>
        <topology evidence="1">Single-pass membrane protein</topology>
    </subcellularLocation>
</comment>
<reference evidence="10" key="1">
    <citation type="journal article" date="2023" name="Access Microbiol">
        <title>De-novo genome assembly for Akanthomyces muscarius, a biocontrol agent of insect agricultural pests.</title>
        <authorList>
            <person name="Erdos Z."/>
            <person name="Studholme D.J."/>
            <person name="Raymond B."/>
            <person name="Sharma M."/>
        </authorList>
    </citation>
    <scope>NUCLEOTIDE SEQUENCE</scope>
    <source>
        <strain evidence="10">Ve6</strain>
    </source>
</reference>
<evidence type="ECO:0000256" key="3">
    <source>
        <dbReference type="ARBA" id="ARBA00022729"/>
    </source>
</evidence>
<proteinExistence type="predicted"/>
<dbReference type="InterPro" id="IPR011047">
    <property type="entry name" value="Quinoprotein_ADH-like_sf"/>
</dbReference>
<comment type="caution">
    <text evidence="10">The sequence shown here is derived from an EMBL/GenBank/DDBJ whole genome shotgun (WGS) entry which is preliminary data.</text>
</comment>
<keyword evidence="6" id="KW-0325">Glycoprotein</keyword>
<evidence type="ECO:0000256" key="6">
    <source>
        <dbReference type="ARBA" id="ARBA00023180"/>
    </source>
</evidence>
<keyword evidence="11" id="KW-1185">Reference proteome</keyword>
<dbReference type="PANTHER" id="PTHR24269">
    <property type="entry name" value="KREMEN PROTEIN"/>
    <property type="match status" value="1"/>
</dbReference>